<dbReference type="EMBL" id="WKKH01000065">
    <property type="protein sequence ID" value="MRX78678.1"/>
    <property type="molecule type" value="Genomic_DNA"/>
</dbReference>
<dbReference type="OrthoDB" id="9788394at2"/>
<dbReference type="InterPro" id="IPR025877">
    <property type="entry name" value="MobA-like_NTP_Trfase"/>
</dbReference>
<evidence type="ECO:0000313" key="10">
    <source>
        <dbReference type="Proteomes" id="UP000487757"/>
    </source>
</evidence>
<keyword evidence="10" id="KW-1185">Reference proteome</keyword>
<evidence type="ECO:0000256" key="7">
    <source>
        <dbReference type="ARBA" id="ARBA00023150"/>
    </source>
</evidence>
<dbReference type="Proteomes" id="UP000487757">
    <property type="component" value="Unassembled WGS sequence"/>
</dbReference>
<proteinExistence type="predicted"/>
<dbReference type="GO" id="GO:0006777">
    <property type="term" value="P:Mo-molybdopterin cofactor biosynthetic process"/>
    <property type="evidence" value="ECO:0007669"/>
    <property type="project" value="UniProtKB-KW"/>
</dbReference>
<keyword evidence="3" id="KW-0479">Metal-binding</keyword>
<keyword evidence="5" id="KW-0460">Magnesium</keyword>
<evidence type="ECO:0000256" key="5">
    <source>
        <dbReference type="ARBA" id="ARBA00022842"/>
    </source>
</evidence>
<dbReference type="InterPro" id="IPR029044">
    <property type="entry name" value="Nucleotide-diphossugar_trans"/>
</dbReference>
<dbReference type="PANTHER" id="PTHR19136:SF81">
    <property type="entry name" value="MOLYBDENUM COFACTOR GUANYLYLTRANSFERASE"/>
    <property type="match status" value="1"/>
</dbReference>
<dbReference type="RefSeq" id="WP_154283080.1">
    <property type="nucleotide sequence ID" value="NZ_JBHUJQ010000001.1"/>
</dbReference>
<dbReference type="Pfam" id="PF12804">
    <property type="entry name" value="NTP_transf_3"/>
    <property type="match status" value="1"/>
</dbReference>
<evidence type="ECO:0000259" key="8">
    <source>
        <dbReference type="Pfam" id="PF12804"/>
    </source>
</evidence>
<dbReference type="PANTHER" id="PTHR19136">
    <property type="entry name" value="MOLYBDENUM COFACTOR GUANYLYLTRANSFERASE"/>
    <property type="match status" value="1"/>
</dbReference>
<dbReference type="CDD" id="cd02503">
    <property type="entry name" value="MobA"/>
    <property type="match status" value="1"/>
</dbReference>
<evidence type="ECO:0000313" key="9">
    <source>
        <dbReference type="EMBL" id="MRX78678.1"/>
    </source>
</evidence>
<dbReference type="Gene3D" id="3.90.550.10">
    <property type="entry name" value="Spore Coat Polysaccharide Biosynthesis Protein SpsA, Chain A"/>
    <property type="match status" value="1"/>
</dbReference>
<evidence type="ECO:0000256" key="2">
    <source>
        <dbReference type="ARBA" id="ARBA00022679"/>
    </source>
</evidence>
<organism evidence="9 10">
    <name type="scientific">Pedobacter petrophilus</name>
    <dbReference type="NCBI Taxonomy" id="1908241"/>
    <lineage>
        <taxon>Bacteria</taxon>
        <taxon>Pseudomonadati</taxon>
        <taxon>Bacteroidota</taxon>
        <taxon>Sphingobacteriia</taxon>
        <taxon>Sphingobacteriales</taxon>
        <taxon>Sphingobacteriaceae</taxon>
        <taxon>Pedobacter</taxon>
    </lineage>
</organism>
<keyword evidence="1" id="KW-0963">Cytoplasm</keyword>
<dbReference type="GO" id="GO:0005525">
    <property type="term" value="F:GTP binding"/>
    <property type="evidence" value="ECO:0007669"/>
    <property type="project" value="UniProtKB-KW"/>
</dbReference>
<keyword evidence="4" id="KW-0547">Nucleotide-binding</keyword>
<protein>
    <submittedName>
        <fullName evidence="9">NTP transferase domain-containing protein</fullName>
    </submittedName>
</protein>
<dbReference type="AlphaFoldDB" id="A0A7K0G4E2"/>
<name>A0A7K0G4E2_9SPHI</name>
<feature type="domain" description="MobA-like NTP transferase" evidence="8">
    <location>
        <begin position="3"/>
        <end position="153"/>
    </location>
</feature>
<keyword evidence="2 9" id="KW-0808">Transferase</keyword>
<evidence type="ECO:0000256" key="3">
    <source>
        <dbReference type="ARBA" id="ARBA00022723"/>
    </source>
</evidence>
<evidence type="ECO:0000256" key="1">
    <source>
        <dbReference type="ARBA" id="ARBA00022490"/>
    </source>
</evidence>
<evidence type="ECO:0000256" key="4">
    <source>
        <dbReference type="ARBA" id="ARBA00022741"/>
    </source>
</evidence>
<dbReference type="InterPro" id="IPR013482">
    <property type="entry name" value="Molybde_CF_guanTrfase"/>
</dbReference>
<dbReference type="GO" id="GO:0046872">
    <property type="term" value="F:metal ion binding"/>
    <property type="evidence" value="ECO:0007669"/>
    <property type="project" value="UniProtKB-KW"/>
</dbReference>
<evidence type="ECO:0000256" key="6">
    <source>
        <dbReference type="ARBA" id="ARBA00023134"/>
    </source>
</evidence>
<keyword evidence="6" id="KW-0342">GTP-binding</keyword>
<dbReference type="GO" id="GO:0016779">
    <property type="term" value="F:nucleotidyltransferase activity"/>
    <property type="evidence" value="ECO:0007669"/>
    <property type="project" value="UniProtKB-ARBA"/>
</dbReference>
<dbReference type="SUPFAM" id="SSF53448">
    <property type="entry name" value="Nucleotide-diphospho-sugar transferases"/>
    <property type="match status" value="1"/>
</dbReference>
<comment type="caution">
    <text evidence="9">The sequence shown here is derived from an EMBL/GenBank/DDBJ whole genome shotgun (WGS) entry which is preliminary data.</text>
</comment>
<keyword evidence="7" id="KW-0501">Molybdenum cofactor biosynthesis</keyword>
<reference evidence="9 10" key="1">
    <citation type="submission" date="2019-11" db="EMBL/GenBank/DDBJ databases">
        <title>Pedobacter petrophilus genome.</title>
        <authorList>
            <person name="Feldbauer M.J."/>
            <person name="Newman J.D."/>
        </authorList>
    </citation>
    <scope>NUCLEOTIDE SEQUENCE [LARGE SCALE GENOMIC DNA]</scope>
    <source>
        <strain evidence="9 10">LMG 29686</strain>
    </source>
</reference>
<gene>
    <name evidence="9" type="ORF">GJU39_21600</name>
</gene>
<sequence length="191" mass="21087">MIGVVFCGGKSTRMGTDKGLIPILDDNWASLAFKKLSNLGIPVKVSINSDQKLNYLNFFAEEQLLPDNLSLHVAGPLLGLLTAHVQYPNESIFVLACDLPLMEVGLLKRLQLAEENEPETDAIVYLNSGNVEPLCAAYKPTGLVKVMSELRSNTLRRHSMKHVLSLLKVHQLDIPKGEEQSFTNFNTQGIT</sequence>
<accession>A0A7K0G4E2</accession>